<keyword evidence="2" id="KW-1185">Reference proteome</keyword>
<dbReference type="EMBL" id="CAXLJM020000024">
    <property type="protein sequence ID" value="CAL8090548.1"/>
    <property type="molecule type" value="Genomic_DNA"/>
</dbReference>
<gene>
    <name evidence="1" type="ORF">ODALV1_LOCUS7679</name>
</gene>
<reference evidence="1 2" key="1">
    <citation type="submission" date="2024-08" db="EMBL/GenBank/DDBJ databases">
        <authorList>
            <person name="Cucini C."/>
            <person name="Frati F."/>
        </authorList>
    </citation>
    <scope>NUCLEOTIDE SEQUENCE [LARGE SCALE GENOMIC DNA]</scope>
</reference>
<proteinExistence type="predicted"/>
<dbReference type="PANTHER" id="PTHR15681:SF1">
    <property type="entry name" value="MAD2L1-BINDING PROTEIN"/>
    <property type="match status" value="1"/>
</dbReference>
<organism evidence="1 2">
    <name type="scientific">Orchesella dallaii</name>
    <dbReference type="NCBI Taxonomy" id="48710"/>
    <lineage>
        <taxon>Eukaryota</taxon>
        <taxon>Metazoa</taxon>
        <taxon>Ecdysozoa</taxon>
        <taxon>Arthropoda</taxon>
        <taxon>Hexapoda</taxon>
        <taxon>Collembola</taxon>
        <taxon>Entomobryomorpha</taxon>
        <taxon>Entomobryoidea</taxon>
        <taxon>Orchesellidae</taxon>
        <taxon>Orchesellinae</taxon>
        <taxon>Orchesella</taxon>
    </lineage>
</organism>
<sequence>MELSFSVAIPMTSSQTANLLEAGFTFILYQRGQIPLPFQQLQASAALMQQQKNSDGNKTVLKDAYQNILSPELTPKSNKDALEGAVIMNPRQRINLMTQERRKRLQLLKLEKLRKLGIAAESKAYNAIQPAMQMLKRLLADAALGTPQLTHSGHRKRIMSLVLLLGPSVYCPKEIYYFDLPCQWASDDSNVISKGESEKFQATLRQFYKKIITSPDFMDFTEKPLGIQYVHMCVVAMGDLKYVLSDKYYNDVLRLPGLPPPIHQALIRQQIGDTMETETSSITPIYFPKKSRNKCFKIRIQGASLDQESIDNVSYDGNSSFSSDILFDNNSFSCYQIPLRFKGVQCKNKRL</sequence>
<accession>A0ABP1Q5V8</accession>
<dbReference type="Proteomes" id="UP001642540">
    <property type="component" value="Unassembled WGS sequence"/>
</dbReference>
<name>A0ABP1Q5V8_9HEXA</name>
<evidence type="ECO:0008006" key="3">
    <source>
        <dbReference type="Google" id="ProtNLM"/>
    </source>
</evidence>
<dbReference type="InterPro" id="IPR053729">
    <property type="entry name" value="MAD2L1BP_domain_sf"/>
</dbReference>
<dbReference type="Gene3D" id="3.30.900.20">
    <property type="match status" value="1"/>
</dbReference>
<dbReference type="InterPro" id="IPR009511">
    <property type="entry name" value="MAD1/Cdc20-bound-Mad2-bd"/>
</dbReference>
<comment type="caution">
    <text evidence="1">The sequence shown here is derived from an EMBL/GenBank/DDBJ whole genome shotgun (WGS) entry which is preliminary data.</text>
</comment>
<evidence type="ECO:0000313" key="2">
    <source>
        <dbReference type="Proteomes" id="UP001642540"/>
    </source>
</evidence>
<protein>
    <recommendedName>
        <fullName evidence="3">PAZ domain-containing protein</fullName>
    </recommendedName>
</protein>
<evidence type="ECO:0000313" key="1">
    <source>
        <dbReference type="EMBL" id="CAL8090548.1"/>
    </source>
</evidence>
<dbReference type="PANTHER" id="PTHR15681">
    <property type="entry name" value="MAD2L1-BINDING PROTEIN"/>
    <property type="match status" value="1"/>
</dbReference>